<dbReference type="PANTHER" id="PTHR22807:SF30">
    <property type="entry name" value="28S RRNA (CYTOSINE(4447)-C(5))-METHYLTRANSFERASE-RELATED"/>
    <property type="match status" value="1"/>
</dbReference>
<dbReference type="EMBL" id="JABMKX010000012">
    <property type="protein sequence ID" value="NQX48049.1"/>
    <property type="molecule type" value="Genomic_DNA"/>
</dbReference>
<comment type="similarity">
    <text evidence="1 7">Belongs to the class I-like SAM-binding methyltransferase superfamily. RsmB/NOP family.</text>
</comment>
<dbReference type="Pfam" id="PF01189">
    <property type="entry name" value="Methyltr_RsmB-F"/>
    <property type="match status" value="1"/>
</dbReference>
<keyword evidence="2" id="KW-0963">Cytoplasm</keyword>
<keyword evidence="5 7" id="KW-0949">S-adenosyl-L-methionine</keyword>
<dbReference type="Pfam" id="PF13636">
    <property type="entry name" value="Methyltranf_PUA"/>
    <property type="match status" value="1"/>
</dbReference>
<evidence type="ECO:0000256" key="8">
    <source>
        <dbReference type="SAM" id="MobiDB-lite"/>
    </source>
</evidence>
<dbReference type="Proteomes" id="UP000711047">
    <property type="component" value="Unassembled WGS sequence"/>
</dbReference>
<dbReference type="Pfam" id="PF17126">
    <property type="entry name" value="RsmF_methylt_CI"/>
    <property type="match status" value="1"/>
</dbReference>
<feature type="compositionally biased region" description="Gly residues" evidence="8">
    <location>
        <begin position="373"/>
        <end position="383"/>
    </location>
</feature>
<dbReference type="InterPro" id="IPR029063">
    <property type="entry name" value="SAM-dependent_MTases_sf"/>
</dbReference>
<dbReference type="RefSeq" id="WP_173137750.1">
    <property type="nucleotide sequence ID" value="NZ_JABMKX010000012.1"/>
</dbReference>
<dbReference type="GO" id="GO:0008168">
    <property type="term" value="F:methyltransferase activity"/>
    <property type="evidence" value="ECO:0007669"/>
    <property type="project" value="UniProtKB-KW"/>
</dbReference>
<keyword evidence="6 7" id="KW-0694">RNA-binding</keyword>
<dbReference type="PANTHER" id="PTHR22807">
    <property type="entry name" value="NOP2 YEAST -RELATED NOL1/NOP2/FMU SUN DOMAIN-CONTAINING"/>
    <property type="match status" value="1"/>
</dbReference>
<name>A0ABX2DVB8_9BACL</name>
<feature type="region of interest" description="Disordered" evidence="8">
    <location>
        <begin position="358"/>
        <end position="390"/>
    </location>
</feature>
<evidence type="ECO:0000256" key="1">
    <source>
        <dbReference type="ARBA" id="ARBA00007494"/>
    </source>
</evidence>
<evidence type="ECO:0000256" key="3">
    <source>
        <dbReference type="ARBA" id="ARBA00022603"/>
    </source>
</evidence>
<evidence type="ECO:0000259" key="9">
    <source>
        <dbReference type="PROSITE" id="PS51686"/>
    </source>
</evidence>
<dbReference type="CDD" id="cd21147">
    <property type="entry name" value="RsmF_methylt_CTD1"/>
    <property type="match status" value="1"/>
</dbReference>
<dbReference type="PRINTS" id="PR02008">
    <property type="entry name" value="RCMTFAMILY"/>
</dbReference>
<evidence type="ECO:0000313" key="10">
    <source>
        <dbReference type="EMBL" id="NQX48049.1"/>
    </source>
</evidence>
<reference evidence="10 11" key="1">
    <citation type="submission" date="2020-05" db="EMBL/GenBank/DDBJ databases">
        <title>Paenibacillus glebae, sp. nov., Paenibacillus humi sp. nov., Paenibacillus pedi sp. nov., Paenibacillus terrestris sp. nov. and Paenibacillus terricola sp. nov., isolated from a forest top soil sample.</title>
        <authorList>
            <person name="Qi S."/>
            <person name="Carlier A."/>
            <person name="Cnockaert M."/>
            <person name="Vandamme P."/>
        </authorList>
    </citation>
    <scope>NUCLEOTIDE SEQUENCE [LARGE SCALE GENOMIC DNA]</scope>
    <source>
        <strain evidence="10 11">LMG 29502</strain>
    </source>
</reference>
<comment type="caution">
    <text evidence="10">The sequence shown here is derived from an EMBL/GenBank/DDBJ whole genome shotgun (WGS) entry which is preliminary data.</text>
</comment>
<dbReference type="InterPro" id="IPR001678">
    <property type="entry name" value="MeTrfase_RsmB-F_NOP2_dom"/>
</dbReference>
<evidence type="ECO:0000256" key="6">
    <source>
        <dbReference type="ARBA" id="ARBA00022884"/>
    </source>
</evidence>
<dbReference type="InterPro" id="IPR031341">
    <property type="entry name" value="Methyltr_RsmF_N"/>
</dbReference>
<feature type="active site" description="Nucleophile" evidence="7">
    <location>
        <position position="233"/>
    </location>
</feature>
<dbReference type="Gene3D" id="2.30.130.60">
    <property type="match status" value="1"/>
</dbReference>
<feature type="binding site" evidence="7">
    <location>
        <position position="135"/>
    </location>
    <ligand>
        <name>S-adenosyl-L-methionine</name>
        <dbReference type="ChEBI" id="CHEBI:59789"/>
    </ligand>
</feature>
<evidence type="ECO:0000256" key="4">
    <source>
        <dbReference type="ARBA" id="ARBA00022679"/>
    </source>
</evidence>
<dbReference type="Gene3D" id="3.30.70.1170">
    <property type="entry name" value="Sun protein, domain 3"/>
    <property type="match status" value="1"/>
</dbReference>
<comment type="caution">
    <text evidence="7">Lacks conserved residue(s) required for the propagation of feature annotation.</text>
</comment>
<dbReference type="PROSITE" id="PS01153">
    <property type="entry name" value="NOL1_NOP2_SUN"/>
    <property type="match status" value="1"/>
</dbReference>
<gene>
    <name evidence="10" type="ORF">HQN87_22245</name>
</gene>
<dbReference type="InterPro" id="IPR023267">
    <property type="entry name" value="RCMT"/>
</dbReference>
<evidence type="ECO:0000256" key="7">
    <source>
        <dbReference type="PROSITE-ProRule" id="PRU01023"/>
    </source>
</evidence>
<feature type="binding site" evidence="7">
    <location>
        <position position="180"/>
    </location>
    <ligand>
        <name>S-adenosyl-L-methionine</name>
        <dbReference type="ChEBI" id="CHEBI:59789"/>
    </ligand>
</feature>
<sequence length="539" mass="57728">MTAQLPGTFMERMKELLGTEYEEFIDTYKQPPYGGIRANTLKITVDELRERSPFALEPIPWCPSGFYTGEGARPGKHPYYHAGLYYIQEPSAMAPVELLGVQPGDRVLDLCAAPGGKSTQIAAKLQGEGMLVTNDLHPERTKALAKNLELYGVRNGIVLNESPERIAAAFPGFFDRILIDAPCSGEGMFRKDEDMVRQWEPGTPAKYANMQQEILKAAAAALKPGGTVVYSTCTFALEEDEEMIAGFLSGHPEFSLVPVGGTGPFAAGLGPLPGAARLWPHKVKGEGHFMAVLRHGGSEGLDREGPAAIEEAVGAGAVEAEAVKAEAGLPKALKGQADLREATLSVSSRKVAKSAFPFKAAAGRTDHGRGKGGHGSGKTGAAGGRQAPGSGEEASFKVYADFIQELLGNVPAGHPIWFGDHLYISPLPREALNGLKTIRPGWYAGQINKSGRFVPGHPLATALRPTECSRSVSLYSASGEAVSYLKGETLSIPRERLSIKEGHVSKGYTLVCIDGFSAGWGKWQDGILKNEYPPGWRWT</sequence>
<feature type="domain" description="SAM-dependent MTase RsmB/NOP-type" evidence="9">
    <location>
        <begin position="24"/>
        <end position="296"/>
    </location>
</feature>
<keyword evidence="11" id="KW-1185">Reference proteome</keyword>
<keyword evidence="4 7" id="KW-0808">Transferase</keyword>
<organism evidence="10 11">
    <name type="scientific">Paenibacillus tritici</name>
    <dbReference type="NCBI Taxonomy" id="1873425"/>
    <lineage>
        <taxon>Bacteria</taxon>
        <taxon>Bacillati</taxon>
        <taxon>Bacillota</taxon>
        <taxon>Bacilli</taxon>
        <taxon>Bacillales</taxon>
        <taxon>Paenibacillaceae</taxon>
        <taxon>Paenibacillus</taxon>
    </lineage>
</organism>
<dbReference type="SUPFAM" id="SSF53335">
    <property type="entry name" value="S-adenosyl-L-methionine-dependent methyltransferases"/>
    <property type="match status" value="1"/>
</dbReference>
<keyword evidence="3 7" id="KW-0489">Methyltransferase</keyword>
<dbReference type="Pfam" id="PF17125">
    <property type="entry name" value="Methyltr_RsmF_N"/>
    <property type="match status" value="1"/>
</dbReference>
<evidence type="ECO:0000313" key="11">
    <source>
        <dbReference type="Proteomes" id="UP000711047"/>
    </source>
</evidence>
<dbReference type="GO" id="GO:0032259">
    <property type="term" value="P:methylation"/>
    <property type="evidence" value="ECO:0007669"/>
    <property type="project" value="UniProtKB-KW"/>
</dbReference>
<evidence type="ECO:0000256" key="2">
    <source>
        <dbReference type="ARBA" id="ARBA00022490"/>
    </source>
</evidence>
<dbReference type="InterPro" id="IPR049560">
    <property type="entry name" value="MeTrfase_RsmB-F_NOP2_cat"/>
</dbReference>
<accession>A0ABX2DVB8</accession>
<dbReference type="InterPro" id="IPR018314">
    <property type="entry name" value="RsmB/NOL1/NOP2-like_CS"/>
</dbReference>
<dbReference type="InterPro" id="IPR031340">
    <property type="entry name" value="RsmF_methylt_CI"/>
</dbReference>
<feature type="binding site" evidence="7">
    <location>
        <begin position="111"/>
        <end position="117"/>
    </location>
    <ligand>
        <name>S-adenosyl-L-methionine</name>
        <dbReference type="ChEBI" id="CHEBI:59789"/>
    </ligand>
</feature>
<proteinExistence type="inferred from homology"/>
<protein>
    <submittedName>
        <fullName evidence="10">RsmF rRNA methyltransferase first C-terminal domain-containing protein</fullName>
    </submittedName>
</protein>
<dbReference type="InterPro" id="IPR027391">
    <property type="entry name" value="Nol1_Nop2_Fmu_2"/>
</dbReference>
<dbReference type="PROSITE" id="PS51686">
    <property type="entry name" value="SAM_MT_RSMB_NOP"/>
    <property type="match status" value="1"/>
</dbReference>
<evidence type="ECO:0000256" key="5">
    <source>
        <dbReference type="ARBA" id="ARBA00022691"/>
    </source>
</evidence>
<dbReference type="Gene3D" id="3.40.50.150">
    <property type="entry name" value="Vaccinia Virus protein VP39"/>
    <property type="match status" value="1"/>
</dbReference>